<dbReference type="SMART" id="SM00532">
    <property type="entry name" value="LIGANc"/>
    <property type="match status" value="1"/>
</dbReference>
<organism evidence="9 10">
    <name type="scientific">Ambispora gerdemannii</name>
    <dbReference type="NCBI Taxonomy" id="144530"/>
    <lineage>
        <taxon>Eukaryota</taxon>
        <taxon>Fungi</taxon>
        <taxon>Fungi incertae sedis</taxon>
        <taxon>Mucoromycota</taxon>
        <taxon>Glomeromycotina</taxon>
        <taxon>Glomeromycetes</taxon>
        <taxon>Archaeosporales</taxon>
        <taxon>Ambisporaceae</taxon>
        <taxon>Ambispora</taxon>
    </lineage>
</organism>
<evidence type="ECO:0000259" key="8">
    <source>
        <dbReference type="SMART" id="SM00532"/>
    </source>
</evidence>
<sequence length="485" mass="55103">MSSSVEDAVYDKHLKELRELETKHNFIFPGSPTQKAGHTASNKFRSVIRQIPMLSLDSVDNYEGLLKFDERVKKILKTEEEVEYICEWKIDGLSISLIYRNHQLVQVSTRGNGTIGEDITFNKELIRNIPFSLKRVANCEVRGEVYMKKEEFARLNEELKKSGNKLLANPRNAASGSLRTLIPLQSRKLHFFAYQLFNSDLLTQSSCLKELEKLGFAVSPDHRVVRGIKKVGKFIEKQEKKREKLDFESDAMAYKFLASVASSQIKNIYVEVSRSGRITYVAELEPVILQGSKISKVTLHNYTFIANLKLNIGDEVVIKKAGDVIPQIIQIIKLNKNGIWLPPIDCPSCGSILKWNSTNIYQVCTNNDCPQKVVNYLTHFASKTGLDIKGVSEKIIKKFYENNLLSQPTDFYQLYLKEKQLLKLEGLKKKSINNILTSIEESKKKPFANLLTALGIPLLSSVKARKLTNFYPNLTSFLAAAKNEE</sequence>
<evidence type="ECO:0000256" key="3">
    <source>
        <dbReference type="ARBA" id="ARBA00022705"/>
    </source>
</evidence>
<proteinExistence type="predicted"/>
<dbReference type="PANTHER" id="PTHR23389">
    <property type="entry name" value="CHROMOSOME TRANSMISSION FIDELITY FACTOR 18"/>
    <property type="match status" value="1"/>
</dbReference>
<evidence type="ECO:0000256" key="5">
    <source>
        <dbReference type="ARBA" id="ARBA00022833"/>
    </source>
</evidence>
<dbReference type="AlphaFoldDB" id="A0A9N9H457"/>
<dbReference type="Gene3D" id="1.10.150.20">
    <property type="entry name" value="5' to 3' exonuclease, C-terminal subdomain"/>
    <property type="match status" value="1"/>
</dbReference>
<dbReference type="Pfam" id="PF01653">
    <property type="entry name" value="DNA_ligase_aden"/>
    <property type="match status" value="1"/>
</dbReference>
<dbReference type="Proteomes" id="UP000789831">
    <property type="component" value="Unassembled WGS sequence"/>
</dbReference>
<reference evidence="9" key="1">
    <citation type="submission" date="2021-06" db="EMBL/GenBank/DDBJ databases">
        <authorList>
            <person name="Kallberg Y."/>
            <person name="Tangrot J."/>
            <person name="Rosling A."/>
        </authorList>
    </citation>
    <scope>NUCLEOTIDE SEQUENCE</scope>
    <source>
        <strain evidence="9">MT106</strain>
    </source>
</reference>
<dbReference type="GO" id="GO:0046872">
    <property type="term" value="F:metal ion binding"/>
    <property type="evidence" value="ECO:0007669"/>
    <property type="project" value="UniProtKB-KW"/>
</dbReference>
<evidence type="ECO:0000256" key="6">
    <source>
        <dbReference type="ARBA" id="ARBA00023027"/>
    </source>
</evidence>
<name>A0A9N9H457_9GLOM</name>
<dbReference type="GO" id="GO:0006260">
    <property type="term" value="P:DNA replication"/>
    <property type="evidence" value="ECO:0007669"/>
    <property type="project" value="UniProtKB-KW"/>
</dbReference>
<keyword evidence="3" id="KW-0235">DNA replication</keyword>
<dbReference type="InterPro" id="IPR012340">
    <property type="entry name" value="NA-bd_OB-fold"/>
</dbReference>
<dbReference type="InterPro" id="IPR010994">
    <property type="entry name" value="RuvA_2-like"/>
</dbReference>
<gene>
    <name evidence="9" type="ORF">AGERDE_LOCUS11643</name>
</gene>
<comment type="caution">
    <text evidence="9">The sequence shown here is derived from an EMBL/GenBank/DDBJ whole genome shotgun (WGS) entry which is preliminary data.</text>
</comment>
<evidence type="ECO:0000256" key="2">
    <source>
        <dbReference type="ARBA" id="ARBA00022598"/>
    </source>
</evidence>
<dbReference type="GO" id="GO:0003911">
    <property type="term" value="F:DNA ligase (NAD+) activity"/>
    <property type="evidence" value="ECO:0007669"/>
    <property type="project" value="UniProtKB-EC"/>
</dbReference>
<dbReference type="PANTHER" id="PTHR23389:SF9">
    <property type="entry name" value="DNA LIGASE"/>
    <property type="match status" value="1"/>
</dbReference>
<keyword evidence="6" id="KW-0520">NAD</keyword>
<dbReference type="Gene3D" id="3.30.470.30">
    <property type="entry name" value="DNA ligase/mRNA capping enzyme"/>
    <property type="match status" value="1"/>
</dbReference>
<keyword evidence="4" id="KW-0479">Metal-binding</keyword>
<dbReference type="SUPFAM" id="SSF50249">
    <property type="entry name" value="Nucleic acid-binding proteins"/>
    <property type="match status" value="1"/>
</dbReference>
<evidence type="ECO:0000256" key="4">
    <source>
        <dbReference type="ARBA" id="ARBA00022723"/>
    </source>
</evidence>
<keyword evidence="10" id="KW-1185">Reference proteome</keyword>
<dbReference type="SUPFAM" id="SSF47781">
    <property type="entry name" value="RuvA domain 2-like"/>
    <property type="match status" value="1"/>
</dbReference>
<comment type="catalytic activity">
    <reaction evidence="7">
        <text>NAD(+) + (deoxyribonucleotide)n-3'-hydroxyl + 5'-phospho-(deoxyribonucleotide)m = (deoxyribonucleotide)n+m + AMP + beta-nicotinamide D-nucleotide.</text>
        <dbReference type="EC" id="6.5.1.2"/>
    </reaction>
</comment>
<dbReference type="Gene3D" id="2.40.50.140">
    <property type="entry name" value="Nucleic acid-binding proteins"/>
    <property type="match status" value="1"/>
</dbReference>
<accession>A0A9N9H457</accession>
<dbReference type="InterPro" id="IPR013839">
    <property type="entry name" value="DNAligase_adenylation"/>
</dbReference>
<dbReference type="Pfam" id="PF03120">
    <property type="entry name" value="OB_DNA_ligase"/>
    <property type="match status" value="1"/>
</dbReference>
<dbReference type="InterPro" id="IPR013840">
    <property type="entry name" value="DNAligase_N"/>
</dbReference>
<dbReference type="SUPFAM" id="SSF56091">
    <property type="entry name" value="DNA ligase/mRNA capping enzyme, catalytic domain"/>
    <property type="match status" value="1"/>
</dbReference>
<evidence type="ECO:0000256" key="1">
    <source>
        <dbReference type="ARBA" id="ARBA00012722"/>
    </source>
</evidence>
<evidence type="ECO:0000256" key="7">
    <source>
        <dbReference type="ARBA" id="ARBA00034005"/>
    </source>
</evidence>
<feature type="domain" description="NAD-dependent DNA ligase N-terminal" evidence="8">
    <location>
        <begin position="3"/>
        <end position="385"/>
    </location>
</feature>
<keyword evidence="2" id="KW-0436">Ligase</keyword>
<dbReference type="EC" id="6.5.1.2" evidence="1"/>
<dbReference type="InterPro" id="IPR004150">
    <property type="entry name" value="NAD_DNA_ligase_OB"/>
</dbReference>
<keyword evidence="5" id="KW-0862">Zinc</keyword>
<evidence type="ECO:0000313" key="9">
    <source>
        <dbReference type="EMBL" id="CAG8657039.1"/>
    </source>
</evidence>
<evidence type="ECO:0000313" key="10">
    <source>
        <dbReference type="Proteomes" id="UP000789831"/>
    </source>
</evidence>
<dbReference type="Gene3D" id="1.10.287.610">
    <property type="entry name" value="Helix hairpin bin"/>
    <property type="match status" value="1"/>
</dbReference>
<protein>
    <recommendedName>
        <fullName evidence="1">DNA ligase (NAD(+))</fullName>
        <ecNumber evidence="1">6.5.1.2</ecNumber>
    </recommendedName>
</protein>
<dbReference type="OrthoDB" id="446168at2759"/>
<dbReference type="EMBL" id="CAJVPL010005336">
    <property type="protein sequence ID" value="CAG8657039.1"/>
    <property type="molecule type" value="Genomic_DNA"/>
</dbReference>
<dbReference type="GO" id="GO:0006281">
    <property type="term" value="P:DNA repair"/>
    <property type="evidence" value="ECO:0007669"/>
    <property type="project" value="InterPro"/>
</dbReference>